<dbReference type="PANTHER" id="PTHR43792:SF1">
    <property type="entry name" value="N-ACETYLTRANSFERASE DOMAIN-CONTAINING PROTEIN"/>
    <property type="match status" value="1"/>
</dbReference>
<comment type="caution">
    <text evidence="2">The sequence shown here is derived from an EMBL/GenBank/DDBJ whole genome shotgun (WGS) entry which is preliminary data.</text>
</comment>
<dbReference type="InterPro" id="IPR000182">
    <property type="entry name" value="GNAT_dom"/>
</dbReference>
<sequence>MAPVLETARLRLRQWHGRDLAPFAALNADPRVMAWLPRPLSRAESAAMAARCRRLIAVQGWGFWAVETRAEGAFLGLVGLHRCGVELPFAPAVEIGWRLARHAWGQGYAGEAARAALGFGFTRLGLDEIVAFTSLHNQRSLALMARLGMRADPQPFEHPALPPGHRLRAHRLCRLARADWRDTAASDPARDHRGGIG</sequence>
<dbReference type="InterPro" id="IPR016181">
    <property type="entry name" value="Acyl_CoA_acyltransferase"/>
</dbReference>
<dbReference type="Proteomes" id="UP000295247">
    <property type="component" value="Unassembled WGS sequence"/>
</dbReference>
<dbReference type="PANTHER" id="PTHR43792">
    <property type="entry name" value="GNAT FAMILY, PUTATIVE (AFU_ORTHOLOGUE AFUA_3G00765)-RELATED-RELATED"/>
    <property type="match status" value="1"/>
</dbReference>
<protein>
    <submittedName>
        <fullName evidence="2">RimJ/RimL family protein N-acetyltransferase</fullName>
    </submittedName>
</protein>
<dbReference type="PROSITE" id="PS51186">
    <property type="entry name" value="GNAT"/>
    <property type="match status" value="1"/>
</dbReference>
<dbReference type="RefSeq" id="WP_132230619.1">
    <property type="nucleotide sequence ID" value="NZ_NRRH01000028.1"/>
</dbReference>
<gene>
    <name evidence="2" type="ORF">EDC29_1173</name>
</gene>
<accession>A0A4R4A4G2</accession>
<dbReference type="AlphaFoldDB" id="A0A4R4A4G2"/>
<dbReference type="InterPro" id="IPR051531">
    <property type="entry name" value="N-acetyltransferase"/>
</dbReference>
<dbReference type="SUPFAM" id="SSF55729">
    <property type="entry name" value="Acyl-CoA N-acyltransferases (Nat)"/>
    <property type="match status" value="1"/>
</dbReference>
<evidence type="ECO:0000259" key="1">
    <source>
        <dbReference type="PROSITE" id="PS51186"/>
    </source>
</evidence>
<proteinExistence type="predicted"/>
<dbReference type="Pfam" id="PF13302">
    <property type="entry name" value="Acetyltransf_3"/>
    <property type="match status" value="1"/>
</dbReference>
<name>A0A4R4A4G2_MARGR</name>
<evidence type="ECO:0000313" key="3">
    <source>
        <dbReference type="Proteomes" id="UP000295247"/>
    </source>
</evidence>
<dbReference type="EMBL" id="SMDC01000017">
    <property type="protein sequence ID" value="TCW32638.1"/>
    <property type="molecule type" value="Genomic_DNA"/>
</dbReference>
<feature type="domain" description="N-acetyltransferase" evidence="1">
    <location>
        <begin position="1"/>
        <end position="168"/>
    </location>
</feature>
<dbReference type="GO" id="GO:0016747">
    <property type="term" value="F:acyltransferase activity, transferring groups other than amino-acyl groups"/>
    <property type="evidence" value="ECO:0007669"/>
    <property type="project" value="InterPro"/>
</dbReference>
<evidence type="ECO:0000313" key="2">
    <source>
        <dbReference type="EMBL" id="TCW32638.1"/>
    </source>
</evidence>
<reference evidence="2 3" key="1">
    <citation type="submission" date="2019-03" db="EMBL/GenBank/DDBJ databases">
        <title>Genomic Encyclopedia of Type Strains, Phase IV (KMG-IV): sequencing the most valuable type-strain genomes for metagenomic binning, comparative biology and taxonomic classification.</title>
        <authorList>
            <person name="Goeker M."/>
        </authorList>
    </citation>
    <scope>NUCLEOTIDE SEQUENCE [LARGE SCALE GENOMIC DNA]</scope>
    <source>
        <strain evidence="2 3">DSM 203</strain>
    </source>
</reference>
<dbReference type="Gene3D" id="3.40.630.30">
    <property type="match status" value="1"/>
</dbReference>
<organism evidence="2 3">
    <name type="scientific">Marichromatium gracile</name>
    <name type="common">Chromatium gracile</name>
    <dbReference type="NCBI Taxonomy" id="1048"/>
    <lineage>
        <taxon>Bacteria</taxon>
        <taxon>Pseudomonadati</taxon>
        <taxon>Pseudomonadota</taxon>
        <taxon>Gammaproteobacteria</taxon>
        <taxon>Chromatiales</taxon>
        <taxon>Chromatiaceae</taxon>
        <taxon>Marichromatium</taxon>
    </lineage>
</organism>
<keyword evidence="2" id="KW-0808">Transferase</keyword>